<sequence length="60" mass="6759">MIKLAQELSRKREEQNPTRLVQFRLGIDVRIAVTSDEGTVAPFDIQRFAALVPQIQPPAV</sequence>
<name>B6VUQ7_9BACT</name>
<gene>
    <name evidence="1" type="ORF">BACDOR_01015</name>
</gene>
<evidence type="ECO:0000313" key="2">
    <source>
        <dbReference type="Proteomes" id="UP000004849"/>
    </source>
</evidence>
<protein>
    <submittedName>
        <fullName evidence="1">Uncharacterized protein</fullName>
    </submittedName>
</protein>
<dbReference type="HOGENOM" id="CLU_2931493_0_0_10"/>
<evidence type="ECO:0000313" key="1">
    <source>
        <dbReference type="EMBL" id="EEB26470.1"/>
    </source>
</evidence>
<dbReference type="EMBL" id="ABWZ01000017">
    <property type="protein sequence ID" value="EEB26470.1"/>
    <property type="molecule type" value="Genomic_DNA"/>
</dbReference>
<accession>B6VUQ7</accession>
<dbReference type="Proteomes" id="UP000004849">
    <property type="component" value="Unassembled WGS sequence"/>
</dbReference>
<reference evidence="1 2" key="1">
    <citation type="submission" date="2008-10" db="EMBL/GenBank/DDBJ databases">
        <title>Draft genome sequence of Bacteroides dorei (DSM 17855).</title>
        <authorList>
            <person name="Sudarsanam P."/>
            <person name="Ley R."/>
            <person name="Guruge J."/>
            <person name="Turnbaugh P.J."/>
            <person name="Mahowald M."/>
            <person name="Liep D."/>
            <person name="Gordon J."/>
        </authorList>
    </citation>
    <scope>NUCLEOTIDE SEQUENCE [LARGE SCALE GENOMIC DNA]</scope>
    <source>
        <strain evidence="1 2">DSM 17855</strain>
    </source>
</reference>
<dbReference type="AlphaFoldDB" id="B6VUQ7"/>
<organism evidence="1 2">
    <name type="scientific">Phocaeicola dorei DSM 17855</name>
    <dbReference type="NCBI Taxonomy" id="483217"/>
    <lineage>
        <taxon>Bacteria</taxon>
        <taxon>Pseudomonadati</taxon>
        <taxon>Bacteroidota</taxon>
        <taxon>Bacteroidia</taxon>
        <taxon>Bacteroidales</taxon>
        <taxon>Bacteroidaceae</taxon>
        <taxon>Phocaeicola</taxon>
    </lineage>
</organism>
<proteinExistence type="predicted"/>
<reference evidence="1 2" key="2">
    <citation type="submission" date="2008-10" db="EMBL/GenBank/DDBJ databases">
        <authorList>
            <person name="Fulton L."/>
            <person name="Clifton S."/>
            <person name="Fulton B."/>
            <person name="Xu J."/>
            <person name="Minx P."/>
            <person name="Pepin K.H."/>
            <person name="Johnson M."/>
            <person name="Thiruvilangam P."/>
            <person name="Bhonagiri V."/>
            <person name="Nash W.E."/>
            <person name="Mardis E.R."/>
            <person name="Wilson R.K."/>
        </authorList>
    </citation>
    <scope>NUCLEOTIDE SEQUENCE [LARGE SCALE GENOMIC DNA]</scope>
    <source>
        <strain evidence="1 2">DSM 17855</strain>
    </source>
</reference>